<dbReference type="GeneID" id="44998941"/>
<reference evidence="1 2" key="1">
    <citation type="journal article" date="2001" name="J. Bacteriol.">
        <title>Genome sequence and comparative analysis of the solvent-producing bacterium Clostridium acetobutylicum.</title>
        <authorList>
            <person name="Nolling J."/>
            <person name="Breton G."/>
            <person name="Omelchenko M.V."/>
            <person name="Makarova K.S."/>
            <person name="Zeng Q."/>
            <person name="Gibson R."/>
            <person name="Lee H.M."/>
            <person name="Dubois J."/>
            <person name="Qiu D."/>
            <person name="Hitti J."/>
            <person name="Wolf Y.I."/>
            <person name="Tatusov R.L."/>
            <person name="Sabathe F."/>
            <person name="Doucette-Stamm L."/>
            <person name="Soucaille P."/>
            <person name="Daly M.J."/>
            <person name="Bennett G.N."/>
            <person name="Koonin E.V."/>
            <person name="Smith D.R."/>
        </authorList>
    </citation>
    <scope>NUCLEOTIDE SEQUENCE [LARGE SCALE GENOMIC DNA]</scope>
    <source>
        <strain evidence="2">ATCC 824 / DSM 792 / JCM 1419 / LMG 5710 / VKM B-1787</strain>
    </source>
</reference>
<accession>Q97GA6</accession>
<dbReference type="PIR" id="F97203">
    <property type="entry name" value="F97203"/>
</dbReference>
<protein>
    <submittedName>
        <fullName evidence="1">Uncharacterized protein</fullName>
    </submittedName>
</protein>
<dbReference type="Proteomes" id="UP000000814">
    <property type="component" value="Chromosome"/>
</dbReference>
<dbReference type="OrthoDB" id="2887825at2"/>
<dbReference type="AlphaFoldDB" id="Q97GA6"/>
<proteinExistence type="predicted"/>
<dbReference type="EMBL" id="AE001437">
    <property type="protein sequence ID" value="AAK80417.1"/>
    <property type="molecule type" value="Genomic_DNA"/>
</dbReference>
<name>Q97GA6_CLOAB</name>
<evidence type="ECO:0000313" key="1">
    <source>
        <dbReference type="EMBL" id="AAK80417.1"/>
    </source>
</evidence>
<dbReference type="PATRIC" id="fig|272562.8.peg.2659"/>
<keyword evidence="2" id="KW-1185">Reference proteome</keyword>
<evidence type="ECO:0000313" key="2">
    <source>
        <dbReference type="Proteomes" id="UP000000814"/>
    </source>
</evidence>
<dbReference type="KEGG" id="cac:CA_C2463"/>
<sequence>MRKSILAIVLILLSLIGYSKGKVEEPPNISTKNRDVMLNYIEKKYGKKFVFKDYYNIGEGKKDNSKAIFYPKEDKTKRFTVYKVKEVQDVKENGKDVIKTVNTYEDDYALRLIEPIVDKKIKNSVGIGFPNFKYASYITTYGPTKGKYTNKVDYDEFVAKEGQVAHMNIVIFVNYEKSFDKHKEAEESYSFIKKVIDSKLIKSPMELEAKFYYLNERDYKKINARKNRYDFGDYMTGEHENTQSVNFKYRVQHFLDLKSKGGINYNQDVLDIENKIK</sequence>
<dbReference type="HOGENOM" id="CLU_1003617_0_0_9"/>
<dbReference type="STRING" id="272562.CA_C2463"/>
<dbReference type="RefSeq" id="WP_010965758.1">
    <property type="nucleotide sequence ID" value="NC_003030.1"/>
</dbReference>
<organism evidence="1 2">
    <name type="scientific">Clostridium acetobutylicum (strain ATCC 824 / DSM 792 / JCM 1419 / IAM 19013 / LMG 5710 / NBRC 13948 / NRRL B-527 / VKM B-1787 / 2291 / W)</name>
    <dbReference type="NCBI Taxonomy" id="272562"/>
    <lineage>
        <taxon>Bacteria</taxon>
        <taxon>Bacillati</taxon>
        <taxon>Bacillota</taxon>
        <taxon>Clostridia</taxon>
        <taxon>Eubacteriales</taxon>
        <taxon>Clostridiaceae</taxon>
        <taxon>Clostridium</taxon>
    </lineage>
</organism>
<gene>
    <name evidence="1" type="ordered locus">CA_C2463</name>
</gene>